<dbReference type="InterPro" id="IPR019533">
    <property type="entry name" value="Peptidase_S26"/>
</dbReference>
<feature type="domain" description="Peptidase S26" evidence="4">
    <location>
        <begin position="6"/>
        <end position="162"/>
    </location>
</feature>
<dbReference type="Proteomes" id="UP000254707">
    <property type="component" value="Unassembled WGS sequence"/>
</dbReference>
<name>A0A380HPN6_STASA</name>
<proteinExistence type="inferred from homology"/>
<gene>
    <name evidence="5" type="primary">spsB_2</name>
    <name evidence="5" type="ORF">NCTC7688_02059</name>
</gene>
<evidence type="ECO:0000256" key="1">
    <source>
        <dbReference type="ARBA" id="ARBA00004401"/>
    </source>
</evidence>
<dbReference type="PANTHER" id="PTHR43390">
    <property type="entry name" value="SIGNAL PEPTIDASE I"/>
    <property type="match status" value="1"/>
</dbReference>
<keyword evidence="3" id="KW-0472">Membrane</keyword>
<dbReference type="GO" id="GO:0006465">
    <property type="term" value="P:signal peptide processing"/>
    <property type="evidence" value="ECO:0007669"/>
    <property type="project" value="InterPro"/>
</dbReference>
<protein>
    <recommendedName>
        <fullName evidence="3">Signal peptidase I</fullName>
        <ecNumber evidence="3">3.4.21.89</ecNumber>
    </recommendedName>
</protein>
<dbReference type="PANTHER" id="PTHR43390:SF1">
    <property type="entry name" value="CHLOROPLAST PROCESSING PEPTIDASE"/>
    <property type="match status" value="1"/>
</dbReference>
<sequence length="172" mass="19857">MRKILKHLISIIIAIIIVLLIQAFVITGSVVKDNTMSPNLKENDRIFVNKIQSTFDLLDNNDIIMYRNGDDIQYSRIIGKPGQSIAFKGGKLIRDDRQVDEPYTQNSIENLSLRDIKNSESDIIPPNAYFVLNDQRTNKHDSRTLGYIKKEDIIGNVSMRYYPFKKFTVDFN</sequence>
<evidence type="ECO:0000259" key="4">
    <source>
        <dbReference type="Pfam" id="PF10502"/>
    </source>
</evidence>
<dbReference type="InterPro" id="IPR000223">
    <property type="entry name" value="Pept_S26A_signal_pept_1"/>
</dbReference>
<evidence type="ECO:0000256" key="3">
    <source>
        <dbReference type="RuleBase" id="RU362042"/>
    </source>
</evidence>
<evidence type="ECO:0000256" key="2">
    <source>
        <dbReference type="ARBA" id="ARBA00009370"/>
    </source>
</evidence>
<evidence type="ECO:0000313" key="6">
    <source>
        <dbReference type="Proteomes" id="UP000254707"/>
    </source>
</evidence>
<comment type="subcellular location">
    <subcellularLocation>
        <location evidence="1">Cell membrane</location>
        <topology evidence="1">Single-pass type II membrane protein</topology>
    </subcellularLocation>
    <subcellularLocation>
        <location evidence="3">Membrane</location>
        <topology evidence="3">Single-pass type II membrane protein</topology>
    </subcellularLocation>
</comment>
<keyword evidence="3" id="KW-0645">Protease</keyword>
<dbReference type="PRINTS" id="PR00727">
    <property type="entry name" value="LEADERPTASE"/>
</dbReference>
<dbReference type="Gene3D" id="2.10.109.10">
    <property type="entry name" value="Umud Fragment, subunit A"/>
    <property type="match status" value="1"/>
</dbReference>
<reference evidence="5 6" key="1">
    <citation type="submission" date="2018-06" db="EMBL/GenBank/DDBJ databases">
        <authorList>
            <consortium name="Pathogen Informatics"/>
            <person name="Doyle S."/>
        </authorList>
    </citation>
    <scope>NUCLEOTIDE SEQUENCE [LARGE SCALE GENOMIC DNA]</scope>
    <source>
        <strain evidence="5 6">NCTC7688</strain>
    </source>
</reference>
<dbReference type="EC" id="3.4.21.89" evidence="3"/>
<dbReference type="CDD" id="cd06530">
    <property type="entry name" value="S26_SPase_I"/>
    <property type="match status" value="1"/>
</dbReference>
<dbReference type="InterPro" id="IPR036286">
    <property type="entry name" value="LexA/Signal_pep-like_sf"/>
</dbReference>
<keyword evidence="3 5" id="KW-0378">Hydrolase</keyword>
<organism evidence="5 6">
    <name type="scientific">Staphylococcus saprophyticus</name>
    <dbReference type="NCBI Taxonomy" id="29385"/>
    <lineage>
        <taxon>Bacteria</taxon>
        <taxon>Bacillati</taxon>
        <taxon>Bacillota</taxon>
        <taxon>Bacilli</taxon>
        <taxon>Bacillales</taxon>
        <taxon>Staphylococcaceae</taxon>
        <taxon>Staphylococcus</taxon>
    </lineage>
</organism>
<dbReference type="EMBL" id="UHED01000001">
    <property type="protein sequence ID" value="SUM83512.1"/>
    <property type="molecule type" value="Genomic_DNA"/>
</dbReference>
<dbReference type="RefSeq" id="WP_002483788.1">
    <property type="nucleotide sequence ID" value="NZ_CAXOKG010000003.1"/>
</dbReference>
<evidence type="ECO:0000313" key="5">
    <source>
        <dbReference type="EMBL" id="SUM83512.1"/>
    </source>
</evidence>
<comment type="similarity">
    <text evidence="2 3">Belongs to the peptidase S26 family.</text>
</comment>
<dbReference type="NCBIfam" id="TIGR02227">
    <property type="entry name" value="sigpep_I_bact"/>
    <property type="match status" value="1"/>
</dbReference>
<accession>A0A380HPN6</accession>
<keyword evidence="3" id="KW-0812">Transmembrane</keyword>
<dbReference type="Pfam" id="PF10502">
    <property type="entry name" value="Peptidase_S26"/>
    <property type="match status" value="1"/>
</dbReference>
<dbReference type="GO" id="GO:0004252">
    <property type="term" value="F:serine-type endopeptidase activity"/>
    <property type="evidence" value="ECO:0007669"/>
    <property type="project" value="InterPro"/>
</dbReference>
<dbReference type="GO" id="GO:0005886">
    <property type="term" value="C:plasma membrane"/>
    <property type="evidence" value="ECO:0007669"/>
    <property type="project" value="UniProtKB-SubCell"/>
</dbReference>
<dbReference type="GO" id="GO:0009003">
    <property type="term" value="F:signal peptidase activity"/>
    <property type="evidence" value="ECO:0007669"/>
    <property type="project" value="UniProtKB-EC"/>
</dbReference>
<feature type="transmembrane region" description="Helical" evidence="3">
    <location>
        <begin position="7"/>
        <end position="31"/>
    </location>
</feature>
<dbReference type="AlphaFoldDB" id="A0A380HPN6"/>
<comment type="catalytic activity">
    <reaction evidence="3">
        <text>Cleavage of hydrophobic, N-terminal signal or leader sequences from secreted and periplasmic proteins.</text>
        <dbReference type="EC" id="3.4.21.89"/>
    </reaction>
</comment>
<dbReference type="SUPFAM" id="SSF51306">
    <property type="entry name" value="LexA/Signal peptidase"/>
    <property type="match status" value="1"/>
</dbReference>
<keyword evidence="3" id="KW-1133">Transmembrane helix</keyword>